<organism evidence="3 4">
    <name type="scientific">Fomitopsis schrenkii</name>
    <name type="common">Brown rot fungus</name>
    <dbReference type="NCBI Taxonomy" id="2126942"/>
    <lineage>
        <taxon>Eukaryota</taxon>
        <taxon>Fungi</taxon>
        <taxon>Dikarya</taxon>
        <taxon>Basidiomycota</taxon>
        <taxon>Agaricomycotina</taxon>
        <taxon>Agaricomycetes</taxon>
        <taxon>Polyporales</taxon>
        <taxon>Fomitopsis</taxon>
    </lineage>
</organism>
<evidence type="ECO:0000256" key="1">
    <source>
        <dbReference type="SAM" id="SignalP"/>
    </source>
</evidence>
<protein>
    <recommendedName>
        <fullName evidence="2">DUF5648 domain-containing protein</fullName>
    </recommendedName>
</protein>
<reference evidence="3 4" key="1">
    <citation type="journal article" date="2012" name="Science">
        <title>The Paleozoic origin of enzymatic lignin decomposition reconstructed from 31 fungal genomes.</title>
        <authorList>
            <person name="Floudas D."/>
            <person name="Binder M."/>
            <person name="Riley R."/>
            <person name="Barry K."/>
            <person name="Blanchette R.A."/>
            <person name="Henrissat B."/>
            <person name="Martinez A.T."/>
            <person name="Otillar R."/>
            <person name="Spatafora J.W."/>
            <person name="Yadav J.S."/>
            <person name="Aerts A."/>
            <person name="Benoit I."/>
            <person name="Boyd A."/>
            <person name="Carlson A."/>
            <person name="Copeland A."/>
            <person name="Coutinho P.M."/>
            <person name="de Vries R.P."/>
            <person name="Ferreira P."/>
            <person name="Findley K."/>
            <person name="Foster B."/>
            <person name="Gaskell J."/>
            <person name="Glotzer D."/>
            <person name="Gorecki P."/>
            <person name="Heitman J."/>
            <person name="Hesse C."/>
            <person name="Hori C."/>
            <person name="Igarashi K."/>
            <person name="Jurgens J.A."/>
            <person name="Kallen N."/>
            <person name="Kersten P."/>
            <person name="Kohler A."/>
            <person name="Kuees U."/>
            <person name="Kumar T.K.A."/>
            <person name="Kuo A."/>
            <person name="LaButti K."/>
            <person name="Larrondo L.F."/>
            <person name="Lindquist E."/>
            <person name="Ling A."/>
            <person name="Lombard V."/>
            <person name="Lucas S."/>
            <person name="Lundell T."/>
            <person name="Martin R."/>
            <person name="McLaughlin D.J."/>
            <person name="Morgenstern I."/>
            <person name="Morin E."/>
            <person name="Murat C."/>
            <person name="Nagy L.G."/>
            <person name="Nolan M."/>
            <person name="Ohm R.A."/>
            <person name="Patyshakuliyeva A."/>
            <person name="Rokas A."/>
            <person name="Ruiz-Duenas F.J."/>
            <person name="Sabat G."/>
            <person name="Salamov A."/>
            <person name="Samejima M."/>
            <person name="Schmutz J."/>
            <person name="Slot J.C."/>
            <person name="St John F."/>
            <person name="Stenlid J."/>
            <person name="Sun H."/>
            <person name="Sun S."/>
            <person name="Syed K."/>
            <person name="Tsang A."/>
            <person name="Wiebenga A."/>
            <person name="Young D."/>
            <person name="Pisabarro A."/>
            <person name="Eastwood D.C."/>
            <person name="Martin F."/>
            <person name="Cullen D."/>
            <person name="Grigoriev I.V."/>
            <person name="Hibbett D.S."/>
        </authorList>
    </citation>
    <scope>NUCLEOTIDE SEQUENCE</scope>
    <source>
        <strain evidence="4">FP-58527</strain>
    </source>
</reference>
<feature type="chain" id="PRO_5004562643" description="DUF5648 domain-containing protein" evidence="1">
    <location>
        <begin position="20"/>
        <end position="142"/>
    </location>
</feature>
<feature type="domain" description="DUF5648" evidence="2">
    <location>
        <begin position="39"/>
        <end position="124"/>
    </location>
</feature>
<dbReference type="OrthoDB" id="9971254at2759"/>
<dbReference type="Proteomes" id="UP000015241">
    <property type="component" value="Unassembled WGS sequence"/>
</dbReference>
<dbReference type="InterPro" id="IPR043708">
    <property type="entry name" value="DUF5648"/>
</dbReference>
<dbReference type="InParanoid" id="S8DV28"/>
<keyword evidence="1" id="KW-0732">Signal</keyword>
<dbReference type="Pfam" id="PF18885">
    <property type="entry name" value="DUF5648"/>
    <property type="match status" value="1"/>
</dbReference>
<dbReference type="HOGENOM" id="CLU_1815823_0_0_1"/>
<dbReference type="AlphaFoldDB" id="S8DV28"/>
<feature type="signal peptide" evidence="1">
    <location>
        <begin position="1"/>
        <end position="19"/>
    </location>
</feature>
<evidence type="ECO:0000313" key="4">
    <source>
        <dbReference type="Proteomes" id="UP000015241"/>
    </source>
</evidence>
<sequence>MAFEFASTVVCAVVAAARACITMSLGWRTSYAPYRESCNCQDNVHFYSVDYEHMNSSTVRGHKGKGRSWFIFRKPVVSTAPFSRLSNADHANYFYTTNETETDDLVRRGGYVNRGYVGYIYTSVAAVWRHAILSSLRCQSFL</sequence>
<proteinExistence type="predicted"/>
<evidence type="ECO:0000259" key="2">
    <source>
        <dbReference type="Pfam" id="PF18885"/>
    </source>
</evidence>
<name>S8DV28_FOMSC</name>
<keyword evidence="4" id="KW-1185">Reference proteome</keyword>
<dbReference type="EMBL" id="KE504180">
    <property type="protein sequence ID" value="EPS97016.1"/>
    <property type="molecule type" value="Genomic_DNA"/>
</dbReference>
<gene>
    <name evidence="3" type="ORF">FOMPIDRAFT_113173</name>
</gene>
<evidence type="ECO:0000313" key="3">
    <source>
        <dbReference type="EMBL" id="EPS97016.1"/>
    </source>
</evidence>
<accession>S8DV28</accession>